<feature type="compositionally biased region" description="Basic and acidic residues" evidence="1">
    <location>
        <begin position="165"/>
        <end position="181"/>
    </location>
</feature>
<protein>
    <recommendedName>
        <fullName evidence="5">Secreted protein</fullName>
    </recommendedName>
</protein>
<evidence type="ECO:0000256" key="2">
    <source>
        <dbReference type="SAM" id="SignalP"/>
    </source>
</evidence>
<feature type="compositionally biased region" description="Polar residues" evidence="1">
    <location>
        <begin position="89"/>
        <end position="99"/>
    </location>
</feature>
<dbReference type="EMBL" id="JAFCIX010000575">
    <property type="protein sequence ID" value="KAH6586211.1"/>
    <property type="molecule type" value="Genomic_DNA"/>
</dbReference>
<feature type="chain" id="PRO_5046418529" description="Secreted protein" evidence="2">
    <location>
        <begin position="21"/>
        <end position="224"/>
    </location>
</feature>
<organism evidence="3 4">
    <name type="scientific">Batrachochytrium salamandrivorans</name>
    <dbReference type="NCBI Taxonomy" id="1357716"/>
    <lineage>
        <taxon>Eukaryota</taxon>
        <taxon>Fungi</taxon>
        <taxon>Fungi incertae sedis</taxon>
        <taxon>Chytridiomycota</taxon>
        <taxon>Chytridiomycota incertae sedis</taxon>
        <taxon>Chytridiomycetes</taxon>
        <taxon>Rhizophydiales</taxon>
        <taxon>Rhizophydiales incertae sedis</taxon>
        <taxon>Batrachochytrium</taxon>
    </lineage>
</organism>
<proteinExistence type="predicted"/>
<evidence type="ECO:0000313" key="4">
    <source>
        <dbReference type="Proteomes" id="UP001648503"/>
    </source>
</evidence>
<keyword evidence="4" id="KW-1185">Reference proteome</keyword>
<keyword evidence="2" id="KW-0732">Signal</keyword>
<evidence type="ECO:0000256" key="1">
    <source>
        <dbReference type="SAM" id="MobiDB-lite"/>
    </source>
</evidence>
<sequence length="224" mass="24799">MKPFILTFVAILTTSTATLAFPTVTYAGQSFLERRADDDDRPTKTKSALMPRYSKTPLMPPPSKATGMPPRSKTPPPTRPKPKISSKPYNIQGNDQSDNAVDDSEASGGGYASKGISRQGPGRNKIIKNRYGRGASPKRDPSPPDNDEPVYAKINRKPKTPPKKQPKDENELVYADLDHITKGPPRRKSTEEEDLIYQNVDQLKKTSPKSKPAGEDNIYAELRH</sequence>
<feature type="region of interest" description="Disordered" evidence="1">
    <location>
        <begin position="35"/>
        <end position="224"/>
    </location>
</feature>
<evidence type="ECO:0000313" key="3">
    <source>
        <dbReference type="EMBL" id="KAH6586211.1"/>
    </source>
</evidence>
<name>A0ABQ8ET93_9FUNG</name>
<accession>A0ABQ8ET93</accession>
<evidence type="ECO:0008006" key="5">
    <source>
        <dbReference type="Google" id="ProtNLM"/>
    </source>
</evidence>
<reference evidence="3 4" key="1">
    <citation type="submission" date="2021-02" db="EMBL/GenBank/DDBJ databases">
        <title>Variation within the Batrachochytrium salamandrivorans European outbreak.</title>
        <authorList>
            <person name="Kelly M."/>
            <person name="Pasmans F."/>
            <person name="Shea T.P."/>
            <person name="Munoz J.F."/>
            <person name="Carranza S."/>
            <person name="Cuomo C.A."/>
            <person name="Martel A."/>
        </authorList>
    </citation>
    <scope>NUCLEOTIDE SEQUENCE [LARGE SCALE GENOMIC DNA]</scope>
    <source>
        <strain evidence="3 4">AMFP18/2</strain>
    </source>
</reference>
<feature type="compositionally biased region" description="Basic residues" evidence="1">
    <location>
        <begin position="154"/>
        <end position="164"/>
    </location>
</feature>
<comment type="caution">
    <text evidence="3">The sequence shown here is derived from an EMBL/GenBank/DDBJ whole genome shotgun (WGS) entry which is preliminary data.</text>
</comment>
<dbReference type="Proteomes" id="UP001648503">
    <property type="component" value="Unassembled WGS sequence"/>
</dbReference>
<feature type="signal peptide" evidence="2">
    <location>
        <begin position="1"/>
        <end position="20"/>
    </location>
</feature>
<gene>
    <name evidence="3" type="ORF">BASA50_000676</name>
</gene>